<dbReference type="SMART" id="SM00109">
    <property type="entry name" value="C1"/>
    <property type="match status" value="1"/>
</dbReference>
<keyword evidence="4" id="KW-0862">Zinc</keyword>
<feature type="region of interest" description="Disordered" evidence="8">
    <location>
        <begin position="852"/>
        <end position="891"/>
    </location>
</feature>
<organism evidence="12 13">
    <name type="scientific">Acrobeloides nanus</name>
    <dbReference type="NCBI Taxonomy" id="290746"/>
    <lineage>
        <taxon>Eukaryota</taxon>
        <taxon>Metazoa</taxon>
        <taxon>Ecdysozoa</taxon>
        <taxon>Nematoda</taxon>
        <taxon>Chromadorea</taxon>
        <taxon>Rhabditida</taxon>
        <taxon>Tylenchina</taxon>
        <taxon>Cephalobomorpha</taxon>
        <taxon>Cephaloboidea</taxon>
        <taxon>Cephalobidae</taxon>
        <taxon>Acrobeloides</taxon>
    </lineage>
</organism>
<feature type="domain" description="Rho-GAP" evidence="10">
    <location>
        <begin position="442"/>
        <end position="645"/>
    </location>
</feature>
<dbReference type="Pfam" id="PF22699">
    <property type="entry name" value="GMIP-like_FCH"/>
    <property type="match status" value="1"/>
</dbReference>
<feature type="coiled-coil region" evidence="7">
    <location>
        <begin position="169"/>
        <end position="226"/>
    </location>
</feature>
<evidence type="ECO:0000256" key="7">
    <source>
        <dbReference type="SAM" id="Coils"/>
    </source>
</evidence>
<dbReference type="SUPFAM" id="SSF57889">
    <property type="entry name" value="Cysteine-rich domain"/>
    <property type="match status" value="1"/>
</dbReference>
<dbReference type="PANTHER" id="PTHR15228:SF25">
    <property type="entry name" value="F-BAR DOMAIN-CONTAINING PROTEIN"/>
    <property type="match status" value="1"/>
</dbReference>
<keyword evidence="2" id="KW-0479">Metal-binding</keyword>
<dbReference type="InterPro" id="IPR046349">
    <property type="entry name" value="C1-like_sf"/>
</dbReference>
<evidence type="ECO:0000256" key="4">
    <source>
        <dbReference type="ARBA" id="ARBA00022833"/>
    </source>
</evidence>
<dbReference type="InterPro" id="IPR008936">
    <property type="entry name" value="Rho_GTPase_activation_prot"/>
</dbReference>
<dbReference type="GO" id="GO:0008270">
    <property type="term" value="F:zinc ion binding"/>
    <property type="evidence" value="ECO:0007669"/>
    <property type="project" value="UniProtKB-KW"/>
</dbReference>
<evidence type="ECO:0000259" key="11">
    <source>
        <dbReference type="PROSITE" id="PS51741"/>
    </source>
</evidence>
<evidence type="ECO:0000259" key="10">
    <source>
        <dbReference type="PROSITE" id="PS50238"/>
    </source>
</evidence>
<evidence type="ECO:0000313" key="13">
    <source>
        <dbReference type="WBParaSite" id="ACRNAN_scaffold625.g19769.t1"/>
    </source>
</evidence>
<feature type="region of interest" description="Disordered" evidence="8">
    <location>
        <begin position="683"/>
        <end position="759"/>
    </location>
</feature>
<evidence type="ECO:0000256" key="5">
    <source>
        <dbReference type="ARBA" id="ARBA00023054"/>
    </source>
</evidence>
<keyword evidence="1" id="KW-0343">GTPase activation</keyword>
<dbReference type="Gene3D" id="1.20.1270.60">
    <property type="entry name" value="Arfaptin homology (AH) domain/BAR domain"/>
    <property type="match status" value="1"/>
</dbReference>
<dbReference type="InterPro" id="IPR002219">
    <property type="entry name" value="PKC_DAG/PE"/>
</dbReference>
<dbReference type="InterPro" id="IPR000198">
    <property type="entry name" value="RhoGAP_dom"/>
</dbReference>
<feature type="compositionally biased region" description="Polar residues" evidence="8">
    <location>
        <begin position="704"/>
        <end position="713"/>
    </location>
</feature>
<accession>A0A914E991</accession>
<sequence>MDQILMEYDEGMEMAFERCKSWSKYCSQLLSYIQNRLSYEHQHAKSIQKLAEQTKSALASDFRNNNYVPLIATFEEFMSCGDWFADTIDSTIKVINDRVVKTLQQKQQDLDTARKNLKNEFNKQLRHLQKCEKELNQARAIQESSDAGYFKARESTLRSEMSVPTVIGAEQYRKKKEVEKRRKHEEEALHRKTDAEKLVQRLELRLETLKQNLEATKQKNIQKLCEWIYRCDQTTKACASHYFQAFATLWSPVPGKYQDLADATRNYRPGLEYMSFLQNLPGRSVSSASLLRGEKCTDDDAQTTTTYSASASVSGVHMGLGPGDSMSSSSTSTAQRRRNALTAADYETIAETTARRQKKSTGRLFEPTISAEYSEAAKSHKLQRTRQPLRCAHCDHLSLWGEALKCGACGAGWHKKCLSHVNVTCVPSARTVSNRRMSIFGVSLKDHLQHRRVPLILERCIDELQQRGMNVKGIYRTCGVKSKVEQICIMFEQAEKGSDVDLADVHPMNIASVIKLYLRKLPEPLLSYELYQDWLDFEIDCDPGIGIKRLRELVNKLPQQNYETLKHLGLHLKRVTWFEFENLMTASNLAAVIAPSLIWSPTAHTGPSTPASIASGYTTNSTFINDAHQQTRIVELLIKHAFEIFCVDKMEDWKEFFQKYPDLAEPKILDEKSEAQIARQVNIEIIEDEDLEDDDDIDEEPEMGNSSTNTSQQPPTPDLLRNTSNSRNPDGGNEDAEISSTLSSHCHSSPSISSKLTYGTPSYNHADSIEKQRIGKQRSYTTSILVSPQSDRKVILPHKQHSIDGSSKLDIQSPKFSQTLCSGEVTIDIKQGQFFIPNDSVVPNRDRLQLSSTSLRESRNNDLPKYHASSTATTPVSSTNDYAPGSGRFTTDSYEKSRLGERICLQGVGLIFSGTDVSYV</sequence>
<dbReference type="InterPro" id="IPR054713">
    <property type="entry name" value="GMIP/FCHO2-like_FCH"/>
</dbReference>
<feature type="region of interest" description="Disordered" evidence="8">
    <location>
        <begin position="318"/>
        <end position="342"/>
    </location>
</feature>
<dbReference type="SUPFAM" id="SSF48350">
    <property type="entry name" value="GTPase activation domain, GAP"/>
    <property type="match status" value="1"/>
</dbReference>
<dbReference type="PROSITE" id="PS51741">
    <property type="entry name" value="F_BAR"/>
    <property type="match status" value="1"/>
</dbReference>
<dbReference type="AlphaFoldDB" id="A0A914E991"/>
<feature type="coiled-coil region" evidence="7">
    <location>
        <begin position="96"/>
        <end position="134"/>
    </location>
</feature>
<dbReference type="InterPro" id="IPR027267">
    <property type="entry name" value="AH/BAR_dom_sf"/>
</dbReference>
<dbReference type="SMART" id="SM00324">
    <property type="entry name" value="RhoGAP"/>
    <property type="match status" value="1"/>
</dbReference>
<feature type="compositionally biased region" description="Low complexity" evidence="8">
    <location>
        <begin position="868"/>
        <end position="879"/>
    </location>
</feature>
<evidence type="ECO:0000256" key="6">
    <source>
        <dbReference type="PROSITE-ProRule" id="PRU01077"/>
    </source>
</evidence>
<keyword evidence="5 6" id="KW-0175">Coiled coil</keyword>
<reference evidence="13" key="1">
    <citation type="submission" date="2022-11" db="UniProtKB">
        <authorList>
            <consortium name="WormBaseParasite"/>
        </authorList>
    </citation>
    <scope>IDENTIFICATION</scope>
</reference>
<dbReference type="PANTHER" id="PTHR15228">
    <property type="entry name" value="SPERMATHECAL PHYSIOLOGY VARIANT"/>
    <property type="match status" value="1"/>
</dbReference>
<dbReference type="PROSITE" id="PS50238">
    <property type="entry name" value="RHOGAP"/>
    <property type="match status" value="1"/>
</dbReference>
<dbReference type="InterPro" id="IPR051025">
    <property type="entry name" value="RhoGAP"/>
</dbReference>
<dbReference type="SUPFAM" id="SSF103657">
    <property type="entry name" value="BAR/IMD domain-like"/>
    <property type="match status" value="1"/>
</dbReference>
<feature type="compositionally biased region" description="Basic and acidic residues" evidence="8">
    <location>
        <begin position="856"/>
        <end position="865"/>
    </location>
</feature>
<dbReference type="CDD" id="cd00159">
    <property type="entry name" value="RhoGAP"/>
    <property type="match status" value="1"/>
</dbReference>
<dbReference type="WBParaSite" id="ACRNAN_scaffold625.g19769.t1">
    <property type="protein sequence ID" value="ACRNAN_scaffold625.g19769.t1"/>
    <property type="gene ID" value="ACRNAN_scaffold625.g19769"/>
</dbReference>
<name>A0A914E991_9BILA</name>
<protein>
    <submittedName>
        <fullName evidence="13">Uncharacterized protein</fullName>
    </submittedName>
</protein>
<keyword evidence="12" id="KW-1185">Reference proteome</keyword>
<dbReference type="GO" id="GO:0051056">
    <property type="term" value="P:regulation of small GTPase mediated signal transduction"/>
    <property type="evidence" value="ECO:0007669"/>
    <property type="project" value="UniProtKB-ARBA"/>
</dbReference>
<dbReference type="Gene3D" id="3.30.60.20">
    <property type="match status" value="1"/>
</dbReference>
<feature type="compositionally biased region" description="Low complexity" evidence="8">
    <location>
        <begin position="739"/>
        <end position="754"/>
    </location>
</feature>
<evidence type="ECO:0000256" key="3">
    <source>
        <dbReference type="ARBA" id="ARBA00022771"/>
    </source>
</evidence>
<dbReference type="Pfam" id="PF00620">
    <property type="entry name" value="RhoGAP"/>
    <property type="match status" value="1"/>
</dbReference>
<dbReference type="Proteomes" id="UP000887540">
    <property type="component" value="Unplaced"/>
</dbReference>
<dbReference type="GO" id="GO:0007165">
    <property type="term" value="P:signal transduction"/>
    <property type="evidence" value="ECO:0007669"/>
    <property type="project" value="InterPro"/>
</dbReference>
<evidence type="ECO:0000259" key="9">
    <source>
        <dbReference type="PROSITE" id="PS50081"/>
    </source>
</evidence>
<proteinExistence type="predicted"/>
<evidence type="ECO:0000256" key="2">
    <source>
        <dbReference type="ARBA" id="ARBA00022723"/>
    </source>
</evidence>
<dbReference type="Gene3D" id="1.10.555.10">
    <property type="entry name" value="Rho GTPase activation protein"/>
    <property type="match status" value="1"/>
</dbReference>
<feature type="domain" description="Phorbol-ester/DAG-type" evidence="9">
    <location>
        <begin position="379"/>
        <end position="425"/>
    </location>
</feature>
<evidence type="ECO:0000256" key="8">
    <source>
        <dbReference type="SAM" id="MobiDB-lite"/>
    </source>
</evidence>
<dbReference type="GO" id="GO:0005096">
    <property type="term" value="F:GTPase activator activity"/>
    <property type="evidence" value="ECO:0007669"/>
    <property type="project" value="UniProtKB-KW"/>
</dbReference>
<evidence type="ECO:0000256" key="1">
    <source>
        <dbReference type="ARBA" id="ARBA00022468"/>
    </source>
</evidence>
<keyword evidence="3" id="KW-0863">Zinc-finger</keyword>
<dbReference type="PROSITE" id="PS50081">
    <property type="entry name" value="ZF_DAG_PE_2"/>
    <property type="match status" value="1"/>
</dbReference>
<evidence type="ECO:0000313" key="12">
    <source>
        <dbReference type="Proteomes" id="UP000887540"/>
    </source>
</evidence>
<feature type="domain" description="F-BAR" evidence="11">
    <location>
        <begin position="1"/>
        <end position="272"/>
    </location>
</feature>
<feature type="compositionally biased region" description="Acidic residues" evidence="8">
    <location>
        <begin position="685"/>
        <end position="702"/>
    </location>
</feature>
<dbReference type="InterPro" id="IPR031160">
    <property type="entry name" value="F_BAR_dom"/>
</dbReference>